<keyword evidence="6" id="KW-0406">Ion transport</keyword>
<dbReference type="EMBL" id="FQZP01000003">
    <property type="protein sequence ID" value="SHI48785.1"/>
    <property type="molecule type" value="Genomic_DNA"/>
</dbReference>
<feature type="transmembrane region" description="Helical" evidence="9">
    <location>
        <begin position="474"/>
        <end position="493"/>
    </location>
</feature>
<dbReference type="Proteomes" id="UP000324781">
    <property type="component" value="Unassembled WGS sequence"/>
</dbReference>
<evidence type="ECO:0000256" key="1">
    <source>
        <dbReference type="ARBA" id="ARBA00004141"/>
    </source>
</evidence>
<dbReference type="GO" id="GO:0046961">
    <property type="term" value="F:proton-transporting ATPase activity, rotational mechanism"/>
    <property type="evidence" value="ECO:0007669"/>
    <property type="project" value="InterPro"/>
</dbReference>
<sequence>MAVVQMKYISIMGPLQMFDGFVLEHIINKDIQIEPSYKAIHMHGLIPFEEDPTYDQLKKRMQILNERIGARVETFAQDSLTKEILEDFDLEETRAYIESLEKRFDQYRSAMASLKTEIQEREQIMKQIQPIAGLNVDIHEMFRFSFMKFRFGSMPKENLEKKKDYLDELDVIYVPVSEEEDIVWLSYFMPTQVGPVIDNVFSALGFERIRISDQVQGVPRVALEKLSAEVRSLREQMEHEEKALRDFIEKERARFSVLYSKVLYRAKINEVRSLAAYIGETFVLVGWMPYREYAAFEKKMESIDNLILSSEDPEYVKTSTPPTLIKNRGVFKPFESFVTLYGLPSTKELDPTKLLALTYILMFGFMFGDVGQGLVIALGGAYLYFFRKMAATAMLIYLGISSAIFGFLYGSVFGNEEIIKPLFISPLHDKDSIMSILLISAVYGVFIILIAIITNIINSYRARNWGRMIFDKNGIAGLMFYGGVIVCVILSLLTGQVVITAAAVVIVVVIPMLMLVFREPLENLIRRRDHIMPREKGMYFVESFFEIFETVLNFFSGTLSFLRVGAFALNHAGLSLAVWTLAKMMSGVGSIIVAIIGNLLTIALEGLIVGIQCLRLEYYEMFGRFYSGEGYEFKPVRVTDD</sequence>
<feature type="transmembrane region" description="Helical" evidence="9">
    <location>
        <begin position="433"/>
        <end position="453"/>
    </location>
</feature>
<dbReference type="GO" id="GO:0007035">
    <property type="term" value="P:vacuolar acidification"/>
    <property type="evidence" value="ECO:0007669"/>
    <property type="project" value="TreeGrafter"/>
</dbReference>
<keyword evidence="5 9" id="KW-1133">Transmembrane helix</keyword>
<dbReference type="PANTHER" id="PTHR11629">
    <property type="entry name" value="VACUOLAR PROTON ATPASES"/>
    <property type="match status" value="1"/>
</dbReference>
<evidence type="ECO:0000313" key="10">
    <source>
        <dbReference type="EMBL" id="SHI48785.1"/>
    </source>
</evidence>
<dbReference type="InterPro" id="IPR002490">
    <property type="entry name" value="V-ATPase_116kDa_su"/>
</dbReference>
<feature type="transmembrane region" description="Helical" evidence="9">
    <location>
        <begin position="561"/>
        <end position="581"/>
    </location>
</feature>
<keyword evidence="8" id="KW-0175">Coiled coil</keyword>
<keyword evidence="4 9" id="KW-0812">Transmembrane</keyword>
<dbReference type="GO" id="GO:0033179">
    <property type="term" value="C:proton-transporting V-type ATPase, V0 domain"/>
    <property type="evidence" value="ECO:0007669"/>
    <property type="project" value="InterPro"/>
</dbReference>
<keyword evidence="3" id="KW-0813">Transport</keyword>
<evidence type="ECO:0000256" key="6">
    <source>
        <dbReference type="ARBA" id="ARBA00023065"/>
    </source>
</evidence>
<name>A0A1M6BJ94_9FIRM</name>
<feature type="transmembrane region" description="Helical" evidence="9">
    <location>
        <begin position="395"/>
        <end position="413"/>
    </location>
</feature>
<evidence type="ECO:0000256" key="8">
    <source>
        <dbReference type="SAM" id="Coils"/>
    </source>
</evidence>
<protein>
    <submittedName>
        <fullName evidence="10">V/A-type H+-transporting ATPase subunit I</fullName>
    </submittedName>
</protein>
<keyword evidence="11" id="KW-1185">Reference proteome</keyword>
<evidence type="ECO:0000313" key="11">
    <source>
        <dbReference type="Proteomes" id="UP000324781"/>
    </source>
</evidence>
<feature type="transmembrane region" description="Helical" evidence="9">
    <location>
        <begin position="499"/>
        <end position="517"/>
    </location>
</feature>
<evidence type="ECO:0000256" key="9">
    <source>
        <dbReference type="SAM" id="Phobius"/>
    </source>
</evidence>
<dbReference type="GO" id="GO:0016471">
    <property type="term" value="C:vacuolar proton-transporting V-type ATPase complex"/>
    <property type="evidence" value="ECO:0007669"/>
    <property type="project" value="TreeGrafter"/>
</dbReference>
<dbReference type="Pfam" id="PF01496">
    <property type="entry name" value="V_ATPase_I"/>
    <property type="match status" value="2"/>
</dbReference>
<comment type="similarity">
    <text evidence="2">Belongs to the V-ATPase 116 kDa subunit family.</text>
</comment>
<evidence type="ECO:0000256" key="3">
    <source>
        <dbReference type="ARBA" id="ARBA00022448"/>
    </source>
</evidence>
<dbReference type="OrthoDB" id="9803814at2"/>
<feature type="transmembrane region" description="Helical" evidence="9">
    <location>
        <begin position="588"/>
        <end position="611"/>
    </location>
</feature>
<dbReference type="RefSeq" id="WP_149677576.1">
    <property type="nucleotide sequence ID" value="NZ_FQZP01000003.1"/>
</dbReference>
<evidence type="ECO:0000256" key="7">
    <source>
        <dbReference type="ARBA" id="ARBA00023136"/>
    </source>
</evidence>
<dbReference type="GO" id="GO:0051117">
    <property type="term" value="F:ATPase binding"/>
    <property type="evidence" value="ECO:0007669"/>
    <property type="project" value="TreeGrafter"/>
</dbReference>
<evidence type="ECO:0000256" key="4">
    <source>
        <dbReference type="ARBA" id="ARBA00022692"/>
    </source>
</evidence>
<dbReference type="AlphaFoldDB" id="A0A1M6BJ94"/>
<evidence type="ECO:0000256" key="2">
    <source>
        <dbReference type="ARBA" id="ARBA00009904"/>
    </source>
</evidence>
<organism evidence="10 11">
    <name type="scientific">Thermoclostridium caenicola</name>
    <dbReference type="NCBI Taxonomy" id="659425"/>
    <lineage>
        <taxon>Bacteria</taxon>
        <taxon>Bacillati</taxon>
        <taxon>Bacillota</taxon>
        <taxon>Clostridia</taxon>
        <taxon>Eubacteriales</taxon>
        <taxon>Oscillospiraceae</taxon>
        <taxon>Thermoclostridium</taxon>
    </lineage>
</organism>
<reference evidence="10 11" key="1">
    <citation type="submission" date="2016-11" db="EMBL/GenBank/DDBJ databases">
        <authorList>
            <person name="Varghese N."/>
            <person name="Submissions S."/>
        </authorList>
    </citation>
    <scope>NUCLEOTIDE SEQUENCE [LARGE SCALE GENOMIC DNA]</scope>
    <source>
        <strain evidence="10 11">DSM 19027</strain>
    </source>
</reference>
<keyword evidence="7 9" id="KW-0472">Membrane</keyword>
<feature type="coiled-coil region" evidence="8">
    <location>
        <begin position="90"/>
        <end position="117"/>
    </location>
</feature>
<feature type="coiled-coil region" evidence="8">
    <location>
        <begin position="223"/>
        <end position="250"/>
    </location>
</feature>
<comment type="subcellular location">
    <subcellularLocation>
        <location evidence="1">Membrane</location>
        <topology evidence="1">Multi-pass membrane protein</topology>
    </subcellularLocation>
</comment>
<accession>A0A1M6BJ94</accession>
<feature type="transmembrane region" description="Helical" evidence="9">
    <location>
        <begin position="354"/>
        <end position="383"/>
    </location>
</feature>
<dbReference type="PANTHER" id="PTHR11629:SF63">
    <property type="entry name" value="V-TYPE PROTON ATPASE SUBUNIT A"/>
    <property type="match status" value="1"/>
</dbReference>
<gene>
    <name evidence="10" type="ORF">SAMN05444373_100328</name>
</gene>
<proteinExistence type="inferred from homology"/>
<evidence type="ECO:0000256" key="5">
    <source>
        <dbReference type="ARBA" id="ARBA00022989"/>
    </source>
</evidence>